<dbReference type="SUPFAM" id="SSF46785">
    <property type="entry name" value="Winged helix' DNA-binding domain"/>
    <property type="match status" value="1"/>
</dbReference>
<dbReference type="EMBL" id="CP077717">
    <property type="protein sequence ID" value="QXJ30032.1"/>
    <property type="molecule type" value="Genomic_DNA"/>
</dbReference>
<feature type="domain" description="ArnR1-like winged helix-turn-helix" evidence="1">
    <location>
        <begin position="10"/>
        <end position="77"/>
    </location>
</feature>
<proteinExistence type="predicted"/>
<protein>
    <submittedName>
        <fullName evidence="2">Transcriptional regulator, wHTH</fullName>
    </submittedName>
</protein>
<evidence type="ECO:0000313" key="3">
    <source>
        <dbReference type="EMBL" id="QXJ30032.1"/>
    </source>
</evidence>
<sequence>MSKELKGIPMYKILAYLRKKREAKTIIEISEGANIPYNTVRDNIYKLMALGAVTYADGKYIITEKGEQILNEFIKQIESLKELVNP</sequence>
<geneLocation type="plasmid" evidence="2 4">
    <name>pB12E5</name>
</geneLocation>
<dbReference type="Gene3D" id="1.10.10.10">
    <property type="entry name" value="Winged helix-like DNA-binding domain superfamily/Winged helix DNA-binding domain"/>
    <property type="match status" value="1"/>
</dbReference>
<dbReference type="Pfam" id="PF14947">
    <property type="entry name" value="HTH_45"/>
    <property type="match status" value="1"/>
</dbReference>
<dbReference type="InterPro" id="IPR036388">
    <property type="entry name" value="WH-like_DNA-bd_sf"/>
</dbReference>
<dbReference type="GeneID" id="65564394"/>
<dbReference type="KEGG" id="sshi:J5U23_p2921"/>
<dbReference type="KEGG" id="sshi:J5U23_02921"/>
<dbReference type="EMBL" id="CP077716">
    <property type="protein sequence ID" value="QXJ27139.1"/>
    <property type="molecule type" value="Genomic_DNA"/>
</dbReference>
<dbReference type="Proteomes" id="UP000694018">
    <property type="component" value="Chromosome"/>
</dbReference>
<evidence type="ECO:0000313" key="4">
    <source>
        <dbReference type="Proteomes" id="UP000694018"/>
    </source>
</evidence>
<dbReference type="RefSeq" id="WP_010978196.1">
    <property type="nucleotide sequence ID" value="NZ_CP077716.1"/>
</dbReference>
<dbReference type="InterPro" id="IPR038723">
    <property type="entry name" value="ArnR1-like_HTH"/>
</dbReference>
<dbReference type="InterPro" id="IPR036390">
    <property type="entry name" value="WH_DNA-bd_sf"/>
</dbReference>
<dbReference type="AlphaFoldDB" id="A0A8F5BKP7"/>
<evidence type="ECO:0000313" key="2">
    <source>
        <dbReference type="EMBL" id="QXJ27139.1"/>
    </source>
</evidence>
<accession>A0A8F5BKP7</accession>
<dbReference type="Proteomes" id="UP000694018">
    <property type="component" value="Plasmid pB12E5"/>
</dbReference>
<reference evidence="2" key="1">
    <citation type="journal article" date="2021" name="Environ. Microbiol.">
        <title>New insights into the diversity and evolution of the archaeal mobilome from three complete genomes of Saccharolobus shibatae.</title>
        <authorList>
            <person name="Medvedeva S."/>
            <person name="Brandt D."/>
            <person name="Cvirkaite-Krupovic V."/>
            <person name="Liu Y."/>
            <person name="Severinov K."/>
            <person name="Ishino S."/>
            <person name="Ishino Y."/>
            <person name="Prangishvili D."/>
            <person name="Kalinowski J."/>
            <person name="Krupovic M."/>
        </authorList>
    </citation>
    <scope>NUCLEOTIDE SEQUENCE</scope>
    <source>
        <strain evidence="3">B12</strain>
        <plasmid evidence="2">pB12E5</plasmid>
    </source>
</reference>
<name>A0A8F5BKP7_SACSH</name>
<evidence type="ECO:0000259" key="1">
    <source>
        <dbReference type="Pfam" id="PF14947"/>
    </source>
</evidence>
<organism evidence="2 4">
    <name type="scientific">Saccharolobus shibatae (strain ATCC 51178 / DSM 5389 / JCM 8931 / NBRC 15437 / B12)</name>
    <name type="common">Sulfolobus shibatae</name>
    <dbReference type="NCBI Taxonomy" id="523848"/>
    <lineage>
        <taxon>Archaea</taxon>
        <taxon>Thermoproteota</taxon>
        <taxon>Thermoprotei</taxon>
        <taxon>Sulfolobales</taxon>
        <taxon>Sulfolobaceae</taxon>
        <taxon>Saccharolobus</taxon>
    </lineage>
</organism>
<keyword evidence="2" id="KW-0614">Plasmid</keyword>
<gene>
    <name evidence="3" type="ORF">J5U23_02921</name>
    <name evidence="2" type="ORF">J5U23_p2921</name>
</gene>